<reference evidence="3" key="1">
    <citation type="submission" date="2023-07" db="EMBL/GenBank/DDBJ databases">
        <authorList>
            <person name="Yue Y."/>
        </authorList>
    </citation>
    <scope>NUCLEOTIDE SEQUENCE [LARGE SCALE GENOMIC DNA]</scope>
    <source>
        <strain evidence="3">D23</strain>
    </source>
</reference>
<dbReference type="EMBL" id="JAIUJR010000015">
    <property type="protein sequence ID" value="MCA0133869.1"/>
    <property type="molecule type" value="Genomic_DNA"/>
</dbReference>
<feature type="transmembrane region" description="Helical" evidence="1">
    <location>
        <begin position="125"/>
        <end position="142"/>
    </location>
</feature>
<keyword evidence="1" id="KW-0812">Transmembrane</keyword>
<protein>
    <submittedName>
        <fullName evidence="2">Uncharacterized protein</fullName>
    </submittedName>
</protein>
<proteinExistence type="predicted"/>
<gene>
    <name evidence="2" type="ORF">LBU54_14830</name>
</gene>
<keyword evidence="1" id="KW-1133">Transmembrane helix</keyword>
<accession>A0ABS7XWU7</accession>
<feature type="transmembrane region" description="Helical" evidence="1">
    <location>
        <begin position="23"/>
        <end position="43"/>
    </location>
</feature>
<organism evidence="2 3">
    <name type="scientific">Winogradskyella alexanderae</name>
    <dbReference type="NCBI Taxonomy" id="2877123"/>
    <lineage>
        <taxon>Bacteria</taxon>
        <taxon>Pseudomonadati</taxon>
        <taxon>Bacteroidota</taxon>
        <taxon>Flavobacteriia</taxon>
        <taxon>Flavobacteriales</taxon>
        <taxon>Flavobacteriaceae</taxon>
        <taxon>Winogradskyella</taxon>
    </lineage>
</organism>
<sequence>MREEFYFQLLINQLNNYTRNKMLFGYLIRLSLIILILISIIKFPLKNTLSIAWFITAYLLIFIWMIFDRNISRKIIVIQEEIADGIDSPHLQSRYIKNYKKLEQEHLYRSGGVFRIYSLLARKEYMIWIFLFVVLLMLNFLSPELIETLDKNSFGRGK</sequence>
<feature type="transmembrane region" description="Helical" evidence="1">
    <location>
        <begin position="49"/>
        <end position="67"/>
    </location>
</feature>
<name>A0ABS7XWU7_9FLAO</name>
<keyword evidence="1" id="KW-0472">Membrane</keyword>
<keyword evidence="3" id="KW-1185">Reference proteome</keyword>
<dbReference type="RefSeq" id="WP_224531840.1">
    <property type="nucleotide sequence ID" value="NZ_JAIUJR010000015.1"/>
</dbReference>
<evidence type="ECO:0000313" key="2">
    <source>
        <dbReference type="EMBL" id="MCA0133869.1"/>
    </source>
</evidence>
<evidence type="ECO:0000313" key="3">
    <source>
        <dbReference type="Proteomes" id="UP001198901"/>
    </source>
</evidence>
<comment type="caution">
    <text evidence="2">The sequence shown here is derived from an EMBL/GenBank/DDBJ whole genome shotgun (WGS) entry which is preliminary data.</text>
</comment>
<dbReference type="Proteomes" id="UP001198901">
    <property type="component" value="Unassembled WGS sequence"/>
</dbReference>
<evidence type="ECO:0000256" key="1">
    <source>
        <dbReference type="SAM" id="Phobius"/>
    </source>
</evidence>